<gene>
    <name evidence="3" type="ORF">CLV30_101368</name>
</gene>
<sequence length="374" mass="40862">MDDGLVAIGVRVRDAMPSDMTQRSLAEQVEMPADALSRALNGQRGFASIELAKIAEILDVDLHWLITGQESPQRVRVAARHEFDHYSGIRGVPGFEQDEDVLSAVAHAYRQAYPDADHPSKALPGTVEGVREVLADGFVREFADRLEAALDVDVVRVPGLSTDYSVTIGGRHVIVLAAHANWFRSNFSLAHELGHLALGHHDLDNPRGNDAREGAANRFAADLLMLQSDLSGTDWETIGPRDLALFVWESGVSTGALLTRLDALRIPVGEETRGLLSGSTQRLLRRHGGDLGEKPVKRGPFTMLFDPITERMNAAAARRFPLSLQEAHGKRIANGEITPGTLAWMLDTDLDDVVIDRPERSRPSADELADMLGL</sequence>
<dbReference type="Gene3D" id="1.10.260.40">
    <property type="entry name" value="lambda repressor-like DNA-binding domains"/>
    <property type="match status" value="1"/>
</dbReference>
<dbReference type="RefSeq" id="WP_211299995.1">
    <property type="nucleotide sequence ID" value="NZ_ML142897.1"/>
</dbReference>
<name>A0A2P8EFZ8_9ACTN</name>
<dbReference type="EMBL" id="PYGE01000001">
    <property type="protein sequence ID" value="PSL08396.1"/>
    <property type="molecule type" value="Genomic_DNA"/>
</dbReference>
<proteinExistence type="inferred from homology"/>
<comment type="similarity">
    <text evidence="1">Belongs to the short-chain fatty acyl-CoA assimilation regulator (ScfR) family.</text>
</comment>
<dbReference type="PANTHER" id="PTHR43236:SF1">
    <property type="entry name" value="BLL7220 PROTEIN"/>
    <property type="match status" value="1"/>
</dbReference>
<dbReference type="SUPFAM" id="SSF47413">
    <property type="entry name" value="lambda repressor-like DNA-binding domains"/>
    <property type="match status" value="1"/>
</dbReference>
<evidence type="ECO:0000259" key="2">
    <source>
        <dbReference type="PROSITE" id="PS50943"/>
    </source>
</evidence>
<dbReference type="PROSITE" id="PS50943">
    <property type="entry name" value="HTH_CROC1"/>
    <property type="match status" value="1"/>
</dbReference>
<dbReference type="Gene3D" id="1.10.10.2910">
    <property type="match status" value="1"/>
</dbReference>
<evidence type="ECO:0000256" key="1">
    <source>
        <dbReference type="ARBA" id="ARBA00007227"/>
    </source>
</evidence>
<accession>A0A2P8EFZ8</accession>
<dbReference type="Pfam" id="PF06114">
    <property type="entry name" value="Peptidase_M78"/>
    <property type="match status" value="1"/>
</dbReference>
<protein>
    <submittedName>
        <fullName evidence="3">Uncharacterized protein DUF955</fullName>
    </submittedName>
</protein>
<organism evidence="3 4">
    <name type="scientific">Haloactinopolyspora alba</name>
    <dbReference type="NCBI Taxonomy" id="648780"/>
    <lineage>
        <taxon>Bacteria</taxon>
        <taxon>Bacillati</taxon>
        <taxon>Actinomycetota</taxon>
        <taxon>Actinomycetes</taxon>
        <taxon>Jiangellales</taxon>
        <taxon>Jiangellaceae</taxon>
        <taxon>Haloactinopolyspora</taxon>
    </lineage>
</organism>
<dbReference type="GO" id="GO:0003677">
    <property type="term" value="F:DNA binding"/>
    <property type="evidence" value="ECO:0007669"/>
    <property type="project" value="InterPro"/>
</dbReference>
<comment type="caution">
    <text evidence="3">The sequence shown here is derived from an EMBL/GenBank/DDBJ whole genome shotgun (WGS) entry which is preliminary data.</text>
</comment>
<dbReference type="SMART" id="SM00530">
    <property type="entry name" value="HTH_XRE"/>
    <property type="match status" value="1"/>
</dbReference>
<dbReference type="Proteomes" id="UP000243528">
    <property type="component" value="Unassembled WGS sequence"/>
</dbReference>
<dbReference type="PANTHER" id="PTHR43236">
    <property type="entry name" value="ANTITOXIN HIGA1"/>
    <property type="match status" value="1"/>
</dbReference>
<reference evidence="3 4" key="1">
    <citation type="submission" date="2018-03" db="EMBL/GenBank/DDBJ databases">
        <title>Genomic Encyclopedia of Archaeal and Bacterial Type Strains, Phase II (KMG-II): from individual species to whole genera.</title>
        <authorList>
            <person name="Goeker M."/>
        </authorList>
    </citation>
    <scope>NUCLEOTIDE SEQUENCE [LARGE SCALE GENOMIC DNA]</scope>
    <source>
        <strain evidence="3 4">DSM 45211</strain>
    </source>
</reference>
<evidence type="ECO:0000313" key="4">
    <source>
        <dbReference type="Proteomes" id="UP000243528"/>
    </source>
</evidence>
<dbReference type="InterPro" id="IPR052345">
    <property type="entry name" value="Rad_response_metalloprotease"/>
</dbReference>
<dbReference type="CDD" id="cd00093">
    <property type="entry name" value="HTH_XRE"/>
    <property type="match status" value="1"/>
</dbReference>
<feature type="domain" description="HTH cro/C1-type" evidence="2">
    <location>
        <begin position="20"/>
        <end position="65"/>
    </location>
</feature>
<dbReference type="Pfam" id="PF01381">
    <property type="entry name" value="HTH_3"/>
    <property type="match status" value="1"/>
</dbReference>
<keyword evidence="4" id="KW-1185">Reference proteome</keyword>
<dbReference type="AlphaFoldDB" id="A0A2P8EFZ8"/>
<dbReference type="InterPro" id="IPR010982">
    <property type="entry name" value="Lambda_DNA-bd_dom_sf"/>
</dbReference>
<dbReference type="InterPro" id="IPR010359">
    <property type="entry name" value="IrrE_HExxH"/>
</dbReference>
<evidence type="ECO:0000313" key="3">
    <source>
        <dbReference type="EMBL" id="PSL08396.1"/>
    </source>
</evidence>
<dbReference type="InterPro" id="IPR001387">
    <property type="entry name" value="Cro/C1-type_HTH"/>
</dbReference>